<feature type="compositionally biased region" description="Basic and acidic residues" evidence="4">
    <location>
        <begin position="526"/>
        <end position="535"/>
    </location>
</feature>
<keyword evidence="1 2" id="KW-0539">Nucleus</keyword>
<dbReference type="AlphaFoldDB" id="A0A6P3X2P2"/>
<evidence type="ECO:0000256" key="4">
    <source>
        <dbReference type="SAM" id="MobiDB-lite"/>
    </source>
</evidence>
<sequence length="1050" mass="117304">MSTFEESLNDQDPDYVSAASSNQAQQKIYEENARNSTAKKITAIIEKEFSQDINQKQKEILQIQERLNKSLRTLHFLRYVIITDYYNRKQCELPQAAEASKQTRIHPAVKSLLGKSPKILNCTEPAVPSTSTDPRFLPIDEEPLVSEGKSPANKENVEADDNRPSNKKRKLSADEERQPRKLPRHVPPKSSVPECNARPSRGDRHKVYKRVIVGNISKWIPPDWRDGSDASHKWTMYVRGDKEDADIGTYVSKVRFFLHPSYRPHDVVEVTSHPFHLSRRGWGEFPLRVQLHFTNVLNKPMDIIHHLKLDRTCTGLQTLGSETLVDMWIYTSDLSREKNEPSITASGDDVRVKVESPSDDDGECGRAGSPLAEEIRPKKEPIEPGIREPPAGTALAEIFTSDIRARAAERAGLPFPLSTDESHSEDVDISHFHIDHDHCYTKEHYCKPYRIVRDGHVTTKHFSNNAAVGTGSSAAVEGKPDDAAIASHKCNGDIQPSSELLPSSTLARNTEDESLAPRVPAGPTAFRRDDPRKNSLDPSESPRATNDEAPSEVSGNKDTTTSNGYCKPSSMFNRLWSLQRAADNSHLKPLEISIPPLFQPSSASKRILLVKDKKLIPVDVARGTLDNGDAKAPAAIPQRPPVSVLRKPVVAKEAATLTLRGANSLLLNANYSEPALKIADWRDPRYNYSLSDAARGIPVSSSISGGESASSATGKDEKTMRRKITLGKDKHRLQSKTERYEAILRSIDRADIADTEALVRFAIRRLPIVTREACDPEYRRLHPYACYCEEDFLAFSVGKQRALEWHRAITIRGYLSRKLRQDDRLWSVKEILVWARLHGYTPSRKSVRGVSEDLDAMSTDTKRLPDPSGASGTPVSTYTKPLEFHRWLQTCRQESSHRRSTSDCADEIDVETVDESPCRGPVDRGKRQDDDTTVASSATLTPLELDERLVPLHKFVCDTAQEIGIKIAPEEIVPGIVCCAAGRAIMRVIECFVEDLIRSSLARAWERDGDKGCPTIITPDDVRSVLVSREEFDIFTNEGLGSQQQLSTTN</sequence>
<dbReference type="Gene3D" id="2.60.40.1970">
    <property type="entry name" value="YEATS domain"/>
    <property type="match status" value="1"/>
</dbReference>
<evidence type="ECO:0000256" key="2">
    <source>
        <dbReference type="PROSITE-ProRule" id="PRU00376"/>
    </source>
</evidence>
<dbReference type="Proteomes" id="UP000515204">
    <property type="component" value="Unplaced"/>
</dbReference>
<feature type="region of interest" description="Disordered" evidence="4">
    <location>
        <begin position="123"/>
        <end position="201"/>
    </location>
</feature>
<organism evidence="6 7">
    <name type="scientific">Dinoponera quadriceps</name>
    <name type="common">South American ant</name>
    <dbReference type="NCBI Taxonomy" id="609295"/>
    <lineage>
        <taxon>Eukaryota</taxon>
        <taxon>Metazoa</taxon>
        <taxon>Ecdysozoa</taxon>
        <taxon>Arthropoda</taxon>
        <taxon>Hexapoda</taxon>
        <taxon>Insecta</taxon>
        <taxon>Pterygota</taxon>
        <taxon>Neoptera</taxon>
        <taxon>Endopterygota</taxon>
        <taxon>Hymenoptera</taxon>
        <taxon>Apocrita</taxon>
        <taxon>Aculeata</taxon>
        <taxon>Formicoidea</taxon>
        <taxon>Formicidae</taxon>
        <taxon>Ponerinae</taxon>
        <taxon>Ponerini</taxon>
        <taxon>Dinoponera</taxon>
    </lineage>
</organism>
<feature type="compositionally biased region" description="Basic and acidic residues" evidence="4">
    <location>
        <begin position="921"/>
        <end position="930"/>
    </location>
</feature>
<accession>A0A6P3X2P2</accession>
<dbReference type="Pfam" id="PF03366">
    <property type="entry name" value="YEATS"/>
    <property type="match status" value="1"/>
</dbReference>
<feature type="compositionally biased region" description="Polar residues" evidence="4">
    <location>
        <begin position="553"/>
        <end position="564"/>
    </location>
</feature>
<feature type="region of interest" description="Disordered" evidence="4">
    <location>
        <begin position="699"/>
        <end position="718"/>
    </location>
</feature>
<evidence type="ECO:0000256" key="3">
    <source>
        <dbReference type="SAM" id="Coils"/>
    </source>
</evidence>
<name>A0A6P3X2P2_DINQU</name>
<dbReference type="GO" id="GO:0006355">
    <property type="term" value="P:regulation of DNA-templated transcription"/>
    <property type="evidence" value="ECO:0007669"/>
    <property type="project" value="InterPro"/>
</dbReference>
<feature type="region of interest" description="Disordered" evidence="4">
    <location>
        <begin position="1"/>
        <end position="23"/>
    </location>
</feature>
<dbReference type="InterPro" id="IPR055129">
    <property type="entry name" value="YEATS_dom"/>
</dbReference>
<dbReference type="CDD" id="cd16907">
    <property type="entry name" value="YEATS_YEATS2_like"/>
    <property type="match status" value="1"/>
</dbReference>
<dbReference type="InterPro" id="IPR055127">
    <property type="entry name" value="YEATS2_3HBD"/>
</dbReference>
<dbReference type="GO" id="GO:0005634">
    <property type="term" value="C:nucleus"/>
    <property type="evidence" value="ECO:0007669"/>
    <property type="project" value="UniProtKB-SubCell"/>
</dbReference>
<feature type="coiled-coil region" evidence="3">
    <location>
        <begin position="46"/>
        <end position="73"/>
    </location>
</feature>
<dbReference type="RefSeq" id="XP_014472124.1">
    <property type="nucleotide sequence ID" value="XM_014616638.1"/>
</dbReference>
<feature type="domain" description="YEATS" evidence="5">
    <location>
        <begin position="201"/>
        <end position="349"/>
    </location>
</feature>
<dbReference type="PROSITE" id="PS51037">
    <property type="entry name" value="YEATS"/>
    <property type="match status" value="1"/>
</dbReference>
<keyword evidence="3" id="KW-0175">Coiled coil</keyword>
<dbReference type="InterPro" id="IPR005033">
    <property type="entry name" value="YEATS"/>
</dbReference>
<feature type="compositionally biased region" description="Low complexity" evidence="4">
    <location>
        <begin position="700"/>
        <end position="712"/>
    </location>
</feature>
<feature type="region of interest" description="Disordered" evidence="4">
    <location>
        <begin position="506"/>
        <end position="566"/>
    </location>
</feature>
<protein>
    <submittedName>
        <fullName evidence="7">YEATS domain-containing protein 2</fullName>
    </submittedName>
</protein>
<evidence type="ECO:0000256" key="1">
    <source>
        <dbReference type="ARBA" id="ARBA00023242"/>
    </source>
</evidence>
<feature type="region of interest" description="Disordered" evidence="4">
    <location>
        <begin position="914"/>
        <end position="934"/>
    </location>
</feature>
<dbReference type="PANTHER" id="PTHR23195">
    <property type="entry name" value="YEATS DOMAIN"/>
    <property type="match status" value="1"/>
</dbReference>
<dbReference type="Pfam" id="PF22951">
    <property type="entry name" value="3HBD"/>
    <property type="match status" value="1"/>
</dbReference>
<proteinExistence type="predicted"/>
<dbReference type="GeneID" id="106743101"/>
<gene>
    <name evidence="7" type="primary">LOC106743101</name>
</gene>
<dbReference type="InterPro" id="IPR038704">
    <property type="entry name" value="YEAST_sf"/>
</dbReference>
<reference evidence="7" key="1">
    <citation type="submission" date="2025-08" db="UniProtKB">
        <authorList>
            <consortium name="RefSeq"/>
        </authorList>
    </citation>
    <scope>IDENTIFICATION</scope>
</reference>
<dbReference type="OrthoDB" id="1741717at2759"/>
<feature type="compositionally biased region" description="Basic and acidic residues" evidence="4">
    <location>
        <begin position="155"/>
        <end position="164"/>
    </location>
</feature>
<comment type="subcellular location">
    <subcellularLocation>
        <location evidence="2">Nucleus</location>
    </subcellularLocation>
</comment>
<dbReference type="KEGG" id="dqu:106743101"/>
<dbReference type="CTD" id="34172"/>
<feature type="region of interest" description="Disordered" evidence="4">
    <location>
        <begin position="355"/>
        <end position="374"/>
    </location>
</feature>
<evidence type="ECO:0000313" key="6">
    <source>
        <dbReference type="Proteomes" id="UP000515204"/>
    </source>
</evidence>
<evidence type="ECO:0000259" key="5">
    <source>
        <dbReference type="PROSITE" id="PS51037"/>
    </source>
</evidence>
<evidence type="ECO:0000313" key="7">
    <source>
        <dbReference type="RefSeq" id="XP_014472124.1"/>
    </source>
</evidence>
<keyword evidence="6" id="KW-1185">Reference proteome</keyword>